<accession>A0AAV3Q604</accession>
<name>A0AAV3Q604_LITER</name>
<evidence type="ECO:0000313" key="2">
    <source>
        <dbReference type="Proteomes" id="UP001454036"/>
    </source>
</evidence>
<reference evidence="1 2" key="1">
    <citation type="submission" date="2024-01" db="EMBL/GenBank/DDBJ databases">
        <title>The complete chloroplast genome sequence of Lithospermum erythrorhizon: insights into the phylogenetic relationship among Boraginaceae species and the maternal lineages of purple gromwells.</title>
        <authorList>
            <person name="Okada T."/>
            <person name="Watanabe K."/>
        </authorList>
    </citation>
    <scope>NUCLEOTIDE SEQUENCE [LARGE SCALE GENOMIC DNA]</scope>
</reference>
<comment type="caution">
    <text evidence="1">The sequence shown here is derived from an EMBL/GenBank/DDBJ whole genome shotgun (WGS) entry which is preliminary data.</text>
</comment>
<gene>
    <name evidence="1" type="ORF">LIER_16161</name>
</gene>
<proteinExistence type="predicted"/>
<sequence>MIDYRPISLCNIVAKIIGRVLTNRLRSVLMGIISEYQSAFLPGHIISDNILIAHEILYYTNHRVGTKNPILALKLDMSKAANRSESREVLLILGDYEEALGQKINIAKSSVSFDKITGPSTKREVVELLGMKEVADHDKYLGLPSYIGRLKRRWRVDDGKSIDMWTEYWVPRTTDFFRRGERGDRPRCVSQLICNGEWLKEEVVKCMAEEDVRRVLSISLSRSGGANRLMWIHTRCGNYITCSGYKTAPSYEAGR</sequence>
<dbReference type="EMBL" id="BAABME010003583">
    <property type="protein sequence ID" value="GAA0159370.1"/>
    <property type="molecule type" value="Genomic_DNA"/>
</dbReference>
<dbReference type="Proteomes" id="UP001454036">
    <property type="component" value="Unassembled WGS sequence"/>
</dbReference>
<evidence type="ECO:0000313" key="1">
    <source>
        <dbReference type="EMBL" id="GAA0159370.1"/>
    </source>
</evidence>
<keyword evidence="2" id="KW-1185">Reference proteome</keyword>
<dbReference type="PANTHER" id="PTHR46890">
    <property type="entry name" value="NON-LTR RETROLELEMENT REVERSE TRANSCRIPTASE-LIKE PROTEIN-RELATED"/>
    <property type="match status" value="1"/>
</dbReference>
<dbReference type="PANTHER" id="PTHR46890:SF48">
    <property type="entry name" value="RNA-DIRECTED DNA POLYMERASE"/>
    <property type="match status" value="1"/>
</dbReference>
<dbReference type="AlphaFoldDB" id="A0AAV3Q604"/>
<organism evidence="1 2">
    <name type="scientific">Lithospermum erythrorhizon</name>
    <name type="common">Purple gromwell</name>
    <name type="synonym">Lithospermum officinale var. erythrorhizon</name>
    <dbReference type="NCBI Taxonomy" id="34254"/>
    <lineage>
        <taxon>Eukaryota</taxon>
        <taxon>Viridiplantae</taxon>
        <taxon>Streptophyta</taxon>
        <taxon>Embryophyta</taxon>
        <taxon>Tracheophyta</taxon>
        <taxon>Spermatophyta</taxon>
        <taxon>Magnoliopsida</taxon>
        <taxon>eudicotyledons</taxon>
        <taxon>Gunneridae</taxon>
        <taxon>Pentapetalae</taxon>
        <taxon>asterids</taxon>
        <taxon>lamiids</taxon>
        <taxon>Boraginales</taxon>
        <taxon>Boraginaceae</taxon>
        <taxon>Boraginoideae</taxon>
        <taxon>Lithospermeae</taxon>
        <taxon>Lithospermum</taxon>
    </lineage>
</organism>
<evidence type="ECO:0008006" key="3">
    <source>
        <dbReference type="Google" id="ProtNLM"/>
    </source>
</evidence>
<protein>
    <recommendedName>
        <fullName evidence="3">Reverse transcriptase domain-containing protein</fullName>
    </recommendedName>
</protein>
<dbReference type="InterPro" id="IPR052343">
    <property type="entry name" value="Retrotransposon-Effector_Assoc"/>
</dbReference>